<proteinExistence type="predicted"/>
<keyword evidence="4" id="KW-1185">Reference proteome</keyword>
<keyword evidence="1" id="KW-0472">Membrane</keyword>
<reference evidence="3" key="1">
    <citation type="journal article" date="2019" name="Plant J.">
        <title>Chlorella vulgaris genome assembly and annotation reveals the molecular basis for metabolic acclimation to high light conditions.</title>
        <authorList>
            <person name="Cecchin M."/>
            <person name="Marcolungo L."/>
            <person name="Rossato M."/>
            <person name="Girolomoni L."/>
            <person name="Cosentino E."/>
            <person name="Cuine S."/>
            <person name="Li-Beisson Y."/>
            <person name="Delledonne M."/>
            <person name="Ballottari M."/>
        </authorList>
    </citation>
    <scope>NUCLEOTIDE SEQUENCE</scope>
    <source>
        <strain evidence="3">211/11P</strain>
    </source>
</reference>
<name>A0A9D4TL98_CHLVU</name>
<comment type="caution">
    <text evidence="3">The sequence shown here is derived from an EMBL/GenBank/DDBJ whole genome shotgun (WGS) entry which is preliminary data.</text>
</comment>
<keyword evidence="1" id="KW-0812">Transmembrane</keyword>
<organism evidence="3 4">
    <name type="scientific">Chlorella vulgaris</name>
    <name type="common">Green alga</name>
    <dbReference type="NCBI Taxonomy" id="3077"/>
    <lineage>
        <taxon>Eukaryota</taxon>
        <taxon>Viridiplantae</taxon>
        <taxon>Chlorophyta</taxon>
        <taxon>core chlorophytes</taxon>
        <taxon>Trebouxiophyceae</taxon>
        <taxon>Chlorellales</taxon>
        <taxon>Chlorellaceae</taxon>
        <taxon>Chlorella clade</taxon>
        <taxon>Chlorella</taxon>
    </lineage>
</organism>
<reference evidence="3" key="2">
    <citation type="submission" date="2020-11" db="EMBL/GenBank/DDBJ databases">
        <authorList>
            <person name="Cecchin M."/>
            <person name="Marcolungo L."/>
            <person name="Rossato M."/>
            <person name="Girolomoni L."/>
            <person name="Cosentino E."/>
            <person name="Cuine S."/>
            <person name="Li-Beisson Y."/>
            <person name="Delledonne M."/>
            <person name="Ballottari M."/>
        </authorList>
    </citation>
    <scope>NUCLEOTIDE SEQUENCE</scope>
    <source>
        <strain evidence="3">211/11P</strain>
        <tissue evidence="3">Whole cell</tissue>
    </source>
</reference>
<dbReference type="PROSITE" id="PS51257">
    <property type="entry name" value="PROKAR_LIPOPROTEIN"/>
    <property type="match status" value="1"/>
</dbReference>
<dbReference type="OrthoDB" id="509424at2759"/>
<evidence type="ECO:0000256" key="2">
    <source>
        <dbReference type="SAM" id="SignalP"/>
    </source>
</evidence>
<evidence type="ECO:0000256" key="1">
    <source>
        <dbReference type="SAM" id="Phobius"/>
    </source>
</evidence>
<evidence type="ECO:0000313" key="4">
    <source>
        <dbReference type="Proteomes" id="UP001055712"/>
    </source>
</evidence>
<accession>A0A9D4TL98</accession>
<dbReference type="Proteomes" id="UP001055712">
    <property type="component" value="Unassembled WGS sequence"/>
</dbReference>
<dbReference type="AlphaFoldDB" id="A0A9D4TL98"/>
<keyword evidence="1" id="KW-1133">Transmembrane helix</keyword>
<protein>
    <submittedName>
        <fullName evidence="3">Uncharacterized protein</fullName>
    </submittedName>
</protein>
<evidence type="ECO:0000313" key="3">
    <source>
        <dbReference type="EMBL" id="KAI3428485.1"/>
    </source>
</evidence>
<feature type="transmembrane region" description="Helical" evidence="1">
    <location>
        <begin position="69"/>
        <end position="89"/>
    </location>
</feature>
<dbReference type="EMBL" id="SIDB01000009">
    <property type="protein sequence ID" value="KAI3428485.1"/>
    <property type="molecule type" value="Genomic_DNA"/>
</dbReference>
<feature type="transmembrane region" description="Helical" evidence="1">
    <location>
        <begin position="96"/>
        <end position="118"/>
    </location>
</feature>
<sequence length="163" mass="17871">MAVKAPSAAWAWLFWLLLGCGWVIMLAGVSALQQDCGASNVNALGVAGTAGYLAPVACDNFYEYTWWHVWYLFAMWAIVIPVFLAAGWVHKWRMGLIGMLIPLVVLLQYTCDTFLGLWESGPIGSQTESRAKALFAGSLISAISVYCLIILFGVYDEKGTPVR</sequence>
<feature type="chain" id="PRO_5039724977" evidence="2">
    <location>
        <begin position="32"/>
        <end position="163"/>
    </location>
</feature>
<feature type="transmembrane region" description="Helical" evidence="1">
    <location>
        <begin position="133"/>
        <end position="155"/>
    </location>
</feature>
<keyword evidence="2" id="KW-0732">Signal</keyword>
<feature type="signal peptide" evidence="2">
    <location>
        <begin position="1"/>
        <end position="31"/>
    </location>
</feature>
<gene>
    <name evidence="3" type="ORF">D9Q98_007310</name>
</gene>